<feature type="compositionally biased region" description="Polar residues" evidence="1">
    <location>
        <begin position="1"/>
        <end position="31"/>
    </location>
</feature>
<feature type="domain" description="PWWP" evidence="2">
    <location>
        <begin position="249"/>
        <end position="333"/>
    </location>
</feature>
<dbReference type="OrthoDB" id="5964980at2759"/>
<accession>A0A0R3TSJ7</accession>
<dbReference type="Pfam" id="PF00855">
    <property type="entry name" value="PWWP"/>
    <property type="match status" value="1"/>
</dbReference>
<gene>
    <name evidence="3" type="ORF">HNAJ_LOCUS10617</name>
</gene>
<dbReference type="AlphaFoldDB" id="A0A0R3TSJ7"/>
<feature type="compositionally biased region" description="Polar residues" evidence="1">
    <location>
        <begin position="91"/>
        <end position="100"/>
    </location>
</feature>
<dbReference type="Gene3D" id="2.30.30.140">
    <property type="match status" value="1"/>
</dbReference>
<proteinExistence type="predicted"/>
<name>A0A0R3TSJ7_RODNA</name>
<protein>
    <submittedName>
        <fullName evidence="5">PWWP domain-containing protein</fullName>
    </submittedName>
</protein>
<organism evidence="5">
    <name type="scientific">Rodentolepis nana</name>
    <name type="common">Dwarf tapeworm</name>
    <name type="synonym">Hymenolepis nana</name>
    <dbReference type="NCBI Taxonomy" id="102285"/>
    <lineage>
        <taxon>Eukaryota</taxon>
        <taxon>Metazoa</taxon>
        <taxon>Spiralia</taxon>
        <taxon>Lophotrochozoa</taxon>
        <taxon>Platyhelminthes</taxon>
        <taxon>Cestoda</taxon>
        <taxon>Eucestoda</taxon>
        <taxon>Cyclophyllidea</taxon>
        <taxon>Hymenolepididae</taxon>
        <taxon>Rodentolepis</taxon>
    </lineage>
</organism>
<dbReference type="PROSITE" id="PS50812">
    <property type="entry name" value="PWWP"/>
    <property type="match status" value="1"/>
</dbReference>
<feature type="compositionally biased region" description="Polar residues" evidence="1">
    <location>
        <begin position="57"/>
        <end position="68"/>
    </location>
</feature>
<dbReference type="SUPFAM" id="SSF63748">
    <property type="entry name" value="Tudor/PWWP/MBT"/>
    <property type="match status" value="1"/>
</dbReference>
<keyword evidence="4" id="KW-1185">Reference proteome</keyword>
<dbReference type="Proteomes" id="UP000278807">
    <property type="component" value="Unassembled WGS sequence"/>
</dbReference>
<evidence type="ECO:0000256" key="1">
    <source>
        <dbReference type="SAM" id="MobiDB-lite"/>
    </source>
</evidence>
<dbReference type="WBParaSite" id="HNAJ_0001062201-mRNA-1">
    <property type="protein sequence ID" value="HNAJ_0001062201-mRNA-1"/>
    <property type="gene ID" value="HNAJ_0001062201"/>
</dbReference>
<reference evidence="3 4" key="2">
    <citation type="submission" date="2018-11" db="EMBL/GenBank/DDBJ databases">
        <authorList>
            <consortium name="Pathogen Informatics"/>
        </authorList>
    </citation>
    <scope>NUCLEOTIDE SEQUENCE [LARGE SCALE GENOMIC DNA]</scope>
</reference>
<feature type="region of interest" description="Disordered" evidence="1">
    <location>
        <begin position="1"/>
        <end position="159"/>
    </location>
</feature>
<evidence type="ECO:0000313" key="5">
    <source>
        <dbReference type="WBParaSite" id="HNAJ_0001062201-mRNA-1"/>
    </source>
</evidence>
<sequence>MAKDQSMSVLNGSVELNNEDSGLCSSSSASNEARLPSENAYASHHISDLTPLRGNYTGISPSNSSSAPGTFALPSSLTTTSSSPSNHPSPQNRFCQSGPSGSHYESPGTYQPHELVQSVNPKDSSQWKTKRKRGRPPKAKAVDNSNQISSRKRQWHQAPVPLDISPVLSQSSTTTSSPFTGGLKIRLRRDLSVEEPVCGKRGRARKSNKKSVFRIVESWCDADAPGGLAAKTISASPMSTNQIPGGFRIGDVVWAKIAGYPHWPSRISALYARTPHQLAQVNPECATSSDSLAVTATPSDPSLAAGFTAKVEWFAWDQCSYLSCAKLFPFTEYFSKLYSPRTRVKNYAEAINMAKKVVEASFPPPPPIPEPRNDASLSLSLPSSADIPCPPDLQVAFISPTQSKQSAIPELPLDLHLPDPTIPPVGNDPINLSDGGNFPFLNIAGNPGEFDQVPEPCWDPLPQLDVSGLNDFISGVPTFSDDEGESSEALANQLKTELGSIEL</sequence>
<feature type="compositionally biased region" description="Basic residues" evidence="1">
    <location>
        <begin position="128"/>
        <end position="138"/>
    </location>
</feature>
<dbReference type="InterPro" id="IPR000313">
    <property type="entry name" value="PWWP_dom"/>
</dbReference>
<evidence type="ECO:0000313" key="4">
    <source>
        <dbReference type="Proteomes" id="UP000278807"/>
    </source>
</evidence>
<evidence type="ECO:0000259" key="2">
    <source>
        <dbReference type="PROSITE" id="PS50812"/>
    </source>
</evidence>
<feature type="compositionally biased region" description="Low complexity" evidence="1">
    <location>
        <begin position="74"/>
        <end position="90"/>
    </location>
</feature>
<dbReference type="EMBL" id="UZAE01013131">
    <property type="protein sequence ID" value="VDO08367.1"/>
    <property type="molecule type" value="Genomic_DNA"/>
</dbReference>
<reference evidence="5" key="1">
    <citation type="submission" date="2017-02" db="UniProtKB">
        <authorList>
            <consortium name="WormBaseParasite"/>
        </authorList>
    </citation>
    <scope>IDENTIFICATION</scope>
</reference>
<feature type="compositionally biased region" description="Polar residues" evidence="1">
    <location>
        <begin position="117"/>
        <end position="127"/>
    </location>
</feature>
<evidence type="ECO:0000313" key="3">
    <source>
        <dbReference type="EMBL" id="VDO08367.1"/>
    </source>
</evidence>